<dbReference type="Proteomes" id="UP001481872">
    <property type="component" value="Unassembled WGS sequence"/>
</dbReference>
<proteinExistence type="predicted"/>
<evidence type="ECO:0000313" key="3">
    <source>
        <dbReference type="EMBL" id="MEQ3352781.1"/>
    </source>
</evidence>
<evidence type="ECO:0000259" key="1">
    <source>
        <dbReference type="Pfam" id="PF08861"/>
    </source>
</evidence>
<protein>
    <submittedName>
        <fullName evidence="3">DUF1828 domain-containing protein</fullName>
    </submittedName>
</protein>
<name>A0ABV1J5K7_9FIRM</name>
<comment type="caution">
    <text evidence="3">The sequence shown here is derived from an EMBL/GenBank/DDBJ whole genome shotgun (WGS) entry which is preliminary data.</text>
</comment>
<reference evidence="3 4" key="1">
    <citation type="submission" date="2024-04" db="EMBL/GenBank/DDBJ databases">
        <title>Human intestinal bacterial collection.</title>
        <authorList>
            <person name="Pauvert C."/>
            <person name="Hitch T.C.A."/>
            <person name="Clavel T."/>
        </authorList>
    </citation>
    <scope>NUCLEOTIDE SEQUENCE [LARGE SCALE GENOMIC DNA]</scope>
    <source>
        <strain evidence="3 4">CLA-SR-H026</strain>
    </source>
</reference>
<keyword evidence="4" id="KW-1185">Reference proteome</keyword>
<sequence length="259" mass="30394">MDFKANYLTWLKENMFSKKIDESTVELTMPFLDRHNDYTQIYIIQEGEDRYSITDFGHTINDLEISGIDILSSQKRKKIFEMVLNRLGLRLHLGDRSLFITCSYNNLANAQHRLVQGMLDINNMFMLSSPTVENLFVEDVASFFDEHNLYYSKDIHVVGKSNFEHRYDFLMTPSKNKPERFIKVMNIQGKGEVERAIFSWEDTLKARYSGKDQSPELIIVVNDNNRKFINPEWTGAFEEYGIKDVPWSKRNENIDLFAS</sequence>
<dbReference type="EMBL" id="JBBNPS010000001">
    <property type="protein sequence ID" value="MEQ3352781.1"/>
    <property type="molecule type" value="Genomic_DNA"/>
</dbReference>
<dbReference type="Pfam" id="PF08861">
    <property type="entry name" value="DUF1828"/>
    <property type="match status" value="1"/>
</dbReference>
<evidence type="ECO:0000259" key="2">
    <source>
        <dbReference type="Pfam" id="PF08862"/>
    </source>
</evidence>
<gene>
    <name evidence="3" type="ORF">AAA081_00480</name>
</gene>
<dbReference type="RefSeq" id="WP_349053210.1">
    <property type="nucleotide sequence ID" value="NZ_JBBNPS010000001.1"/>
</dbReference>
<accession>A0ABV1J5K7</accession>
<dbReference type="Pfam" id="PF08862">
    <property type="entry name" value="DUF1829"/>
    <property type="match status" value="1"/>
</dbReference>
<organism evidence="3 4">
    <name type="scientific">Aedoeadaptatus acetigenes</name>
    <dbReference type="NCBI Taxonomy" id="2981723"/>
    <lineage>
        <taxon>Bacteria</taxon>
        <taxon>Bacillati</taxon>
        <taxon>Bacillota</taxon>
        <taxon>Tissierellia</taxon>
        <taxon>Tissierellales</taxon>
        <taxon>Peptoniphilaceae</taxon>
        <taxon>Aedoeadaptatus</taxon>
    </lineage>
</organism>
<dbReference type="InterPro" id="IPR014961">
    <property type="entry name" value="DUF1829"/>
</dbReference>
<dbReference type="InterPro" id="IPR014960">
    <property type="entry name" value="DUF1828"/>
</dbReference>
<feature type="domain" description="DUF1828" evidence="1">
    <location>
        <begin position="30"/>
        <end position="121"/>
    </location>
</feature>
<evidence type="ECO:0000313" key="4">
    <source>
        <dbReference type="Proteomes" id="UP001481872"/>
    </source>
</evidence>
<feature type="domain" description="DUF1829" evidence="2">
    <location>
        <begin position="159"/>
        <end position="250"/>
    </location>
</feature>